<evidence type="ECO:0000313" key="5">
    <source>
        <dbReference type="Proteomes" id="UP000683360"/>
    </source>
</evidence>
<dbReference type="PANTHER" id="PTHR16253:SF0">
    <property type="entry name" value="TETRATRICOPEPTIDE REPEAT PROTEIN 22"/>
    <property type="match status" value="1"/>
</dbReference>
<dbReference type="InterPro" id="IPR042342">
    <property type="entry name" value="TTC22"/>
</dbReference>
<dbReference type="Proteomes" id="UP000683360">
    <property type="component" value="Unassembled WGS sequence"/>
</dbReference>
<dbReference type="InterPro" id="IPR000157">
    <property type="entry name" value="TIR_dom"/>
</dbReference>
<dbReference type="SUPFAM" id="SSF81296">
    <property type="entry name" value="E set domains"/>
    <property type="match status" value="2"/>
</dbReference>
<feature type="compositionally biased region" description="Basic and acidic residues" evidence="2">
    <location>
        <begin position="990"/>
        <end position="1001"/>
    </location>
</feature>
<dbReference type="InterPro" id="IPR011022">
    <property type="entry name" value="Arrestin_C-like"/>
</dbReference>
<evidence type="ECO:0000256" key="1">
    <source>
        <dbReference type="ARBA" id="ARBA00005298"/>
    </source>
</evidence>
<feature type="region of interest" description="Disordered" evidence="2">
    <location>
        <begin position="990"/>
        <end position="1011"/>
    </location>
</feature>
<sequence length="1011" mass="115228">MGVGMGKACNFNPFTLKKQLGADMPCSYEGKKGYVRYCCEAVITRPWKFDETFREPFTVIRHLDCNEFADALNPIADSVDQKVEGLCCCKCSEEGSMTVKIQINKTAFVPGEPLIYEFSVDNRSQNVIKKIDFILRQIYITSGRSLLSPGRFLIMSGRFYITSGDYAAVGGTLIGALKKNLGISVLNLSRDKLMDLRTHFSCWMSKDLDSNLPFKKLLCFERSRAKGCMIDQIRDMFRALVPACGSQETTLITSLLGTGNQGFSESKVLSCMVEAAANWMQAGLPLKCIKIVIYGDNDSNLNSLFSSMKKKITSKTGKKVGGKELTYDIYITYEQRDQNWVSMVTKALHARDKNLKLYTEIQKFDEEKIWQDNVFKTMSCSRKVIAILTPSFVNNKDCLDQFNMAMCCNRLKNSQVLFPFLLSSVESMPVYMQLVQYFDCRVRKEGDVIDIKIDTACSLVMNPTSSNPVNPLDANGDAEKFNYDVFISYSHRQPKQAEKLLHDMTVANSDLKIFFDRSELTMGSMWQTSLYESLDNAECIIALVSPAYFSSTVCQEEYNIALARHLAYPSGVLFIPVLVEPMETIPSHFSRIPIIDGVGEKFEKVIICLIKDVSEWRSNQTKIPYIQNPVDRYSFQSIEDERKMMIQNHYNLDLKMKNFVPLKKLDTIKPSPKGEIDVAISFARDTIAFAGTLNDIFGKENEKLQISFLNENTQGNLKDLDSAKQVIIILSKEYIQSTHHMQELHLALCRQRESKNKVVVRIFAEEGLPEKPMFIHLLPFDTVVTDKIWKKYHKMSVNECDMRHKTVMSHKQGMMGSFMILYGTYYALQKTAFEVMKSLSSTKEKSVHVPPIICNMVEAKLKDNKYPPTVKMSETSFLTTRKYRFRLLKKKKVQQNLMTYLILQIQNPCQILLKRQIKKATVVKWADEESTKLQKAAEIQISSVKGKENTGEPSEDMHVVKWADEHQEENTNLQKTAEIQAAIIRTLDKEMNEKDSSDHKTVTKSSSCSLL</sequence>
<dbReference type="Pfam" id="PF13676">
    <property type="entry name" value="TIR_2"/>
    <property type="match status" value="2"/>
</dbReference>
<dbReference type="Pfam" id="PF02752">
    <property type="entry name" value="Arrestin_C"/>
    <property type="match status" value="1"/>
</dbReference>
<dbReference type="PANTHER" id="PTHR16253">
    <property type="entry name" value="TETRATRICOPEPTIDE REPEAT PROTEIN 22"/>
    <property type="match status" value="1"/>
</dbReference>
<dbReference type="Pfam" id="PF00339">
    <property type="entry name" value="Arrestin_N"/>
    <property type="match status" value="1"/>
</dbReference>
<dbReference type="GO" id="GO:0007165">
    <property type="term" value="P:signal transduction"/>
    <property type="evidence" value="ECO:0007669"/>
    <property type="project" value="InterPro"/>
</dbReference>
<dbReference type="Gene3D" id="2.60.40.640">
    <property type="match status" value="2"/>
</dbReference>
<comment type="similarity">
    <text evidence="1">Belongs to the arrestin family.</text>
</comment>
<comment type="caution">
    <text evidence="4">The sequence shown here is derived from an EMBL/GenBank/DDBJ whole genome shotgun (WGS) entry which is preliminary data.</text>
</comment>
<evidence type="ECO:0000259" key="3">
    <source>
        <dbReference type="PROSITE" id="PS50104"/>
    </source>
</evidence>
<dbReference type="AlphaFoldDB" id="A0A8S3UWG6"/>
<keyword evidence="5" id="KW-1185">Reference proteome</keyword>
<feature type="domain" description="TIR" evidence="3">
    <location>
        <begin position="325"/>
        <end position="455"/>
    </location>
</feature>
<feature type="domain" description="TIR" evidence="3">
    <location>
        <begin position="481"/>
        <end position="634"/>
    </location>
</feature>
<dbReference type="SMART" id="SM00255">
    <property type="entry name" value="TIR"/>
    <property type="match status" value="2"/>
</dbReference>
<evidence type="ECO:0000256" key="2">
    <source>
        <dbReference type="SAM" id="MobiDB-lite"/>
    </source>
</evidence>
<evidence type="ECO:0000313" key="4">
    <source>
        <dbReference type="EMBL" id="CAG2246672.1"/>
    </source>
</evidence>
<dbReference type="SUPFAM" id="SSF52200">
    <property type="entry name" value="Toll/Interleukin receptor TIR domain"/>
    <property type="match status" value="3"/>
</dbReference>
<proteinExistence type="inferred from homology"/>
<organism evidence="4 5">
    <name type="scientific">Mytilus edulis</name>
    <name type="common">Blue mussel</name>
    <dbReference type="NCBI Taxonomy" id="6550"/>
    <lineage>
        <taxon>Eukaryota</taxon>
        <taxon>Metazoa</taxon>
        <taxon>Spiralia</taxon>
        <taxon>Lophotrochozoa</taxon>
        <taxon>Mollusca</taxon>
        <taxon>Bivalvia</taxon>
        <taxon>Autobranchia</taxon>
        <taxon>Pteriomorphia</taxon>
        <taxon>Mytilida</taxon>
        <taxon>Mytiloidea</taxon>
        <taxon>Mytilidae</taxon>
        <taxon>Mytilinae</taxon>
        <taxon>Mytilus</taxon>
    </lineage>
</organism>
<dbReference type="OrthoDB" id="10037120at2759"/>
<dbReference type="InterPro" id="IPR014756">
    <property type="entry name" value="Ig_E-set"/>
</dbReference>
<name>A0A8S3UWG6_MYTED</name>
<gene>
    <name evidence="4" type="ORF">MEDL_58614</name>
</gene>
<reference evidence="4" key="1">
    <citation type="submission" date="2021-03" db="EMBL/GenBank/DDBJ databases">
        <authorList>
            <person name="Bekaert M."/>
        </authorList>
    </citation>
    <scope>NUCLEOTIDE SEQUENCE</scope>
</reference>
<protein>
    <recommendedName>
        <fullName evidence="3">TIR domain-containing protein</fullName>
    </recommendedName>
</protein>
<dbReference type="InterPro" id="IPR035897">
    <property type="entry name" value="Toll_tir_struct_dom_sf"/>
</dbReference>
<dbReference type="Gene3D" id="3.40.50.10140">
    <property type="entry name" value="Toll/interleukin-1 receptor homology (TIR) domain"/>
    <property type="match status" value="3"/>
</dbReference>
<dbReference type="PROSITE" id="PS50104">
    <property type="entry name" value="TIR"/>
    <property type="match status" value="2"/>
</dbReference>
<dbReference type="InterPro" id="IPR014752">
    <property type="entry name" value="Arrestin-like_C"/>
</dbReference>
<dbReference type="EMBL" id="CAJPWZ010002878">
    <property type="protein sequence ID" value="CAG2246672.1"/>
    <property type="molecule type" value="Genomic_DNA"/>
</dbReference>
<dbReference type="InterPro" id="IPR011021">
    <property type="entry name" value="Arrestin-like_N"/>
</dbReference>
<accession>A0A8S3UWG6</accession>